<dbReference type="InParanoid" id="A0A136JI76"/>
<reference evidence="3" key="1">
    <citation type="submission" date="2016-02" db="EMBL/GenBank/DDBJ databases">
        <title>Draft genome sequence of Microdochium bolleyi, a fungal endophyte of beachgrass.</title>
        <authorList>
            <consortium name="DOE Joint Genome Institute"/>
            <person name="David A.S."/>
            <person name="May G."/>
            <person name="Haridas S."/>
            <person name="Lim J."/>
            <person name="Wang M."/>
            <person name="Labutti K."/>
            <person name="Lipzen A."/>
            <person name="Barry K."/>
            <person name="Grigoriev I.V."/>
        </authorList>
    </citation>
    <scope>NUCLEOTIDE SEQUENCE [LARGE SCALE GENOMIC DNA]</scope>
    <source>
        <strain evidence="3">J235TASD1</strain>
    </source>
</reference>
<evidence type="ECO:0000313" key="2">
    <source>
        <dbReference type="EMBL" id="KXJ96850.1"/>
    </source>
</evidence>
<feature type="compositionally biased region" description="Polar residues" evidence="1">
    <location>
        <begin position="73"/>
        <end position="84"/>
    </location>
</feature>
<sequence length="182" mass="20367">MAEVKAFELRQRYKTYLTKGTSFQQSPNYHIRVMGPTPVWQGDEHPRIALDVEPNWTTYQPGVVSDHCGSEDGLSTSSQDSPFTESEEPRTLPITRRSHCVMNSPLPTDSDPLQEHSNHKVDGALRDELDHSIVTSIDDAYLASSSSSGSVSLLCQELIVTSFSPMRLLIRHRELLTERTGP</sequence>
<feature type="region of interest" description="Disordered" evidence="1">
    <location>
        <begin position="67"/>
        <end position="93"/>
    </location>
</feature>
<evidence type="ECO:0000313" key="3">
    <source>
        <dbReference type="Proteomes" id="UP000070501"/>
    </source>
</evidence>
<protein>
    <submittedName>
        <fullName evidence="2">Uncharacterized protein</fullName>
    </submittedName>
</protein>
<dbReference type="Proteomes" id="UP000070501">
    <property type="component" value="Unassembled WGS sequence"/>
</dbReference>
<keyword evidence="3" id="KW-1185">Reference proteome</keyword>
<dbReference type="AlphaFoldDB" id="A0A136JI76"/>
<gene>
    <name evidence="2" type="ORF">Micbo1qcDRAFT_211083</name>
</gene>
<accession>A0A136JI76</accession>
<dbReference type="EMBL" id="KQ964245">
    <property type="protein sequence ID" value="KXJ96850.1"/>
    <property type="molecule type" value="Genomic_DNA"/>
</dbReference>
<evidence type="ECO:0000256" key="1">
    <source>
        <dbReference type="SAM" id="MobiDB-lite"/>
    </source>
</evidence>
<name>A0A136JI76_9PEZI</name>
<organism evidence="2 3">
    <name type="scientific">Microdochium bolleyi</name>
    <dbReference type="NCBI Taxonomy" id="196109"/>
    <lineage>
        <taxon>Eukaryota</taxon>
        <taxon>Fungi</taxon>
        <taxon>Dikarya</taxon>
        <taxon>Ascomycota</taxon>
        <taxon>Pezizomycotina</taxon>
        <taxon>Sordariomycetes</taxon>
        <taxon>Xylariomycetidae</taxon>
        <taxon>Xylariales</taxon>
        <taxon>Microdochiaceae</taxon>
        <taxon>Microdochium</taxon>
    </lineage>
</organism>
<proteinExistence type="predicted"/>